<gene>
    <name evidence="1" type="ORF">BleG1_2892</name>
</gene>
<dbReference type="STRING" id="1246626.BleG1_2892"/>
<dbReference type="KEGG" id="ble:BleG1_2892"/>
<dbReference type="RefSeq" id="WP_038482316.1">
    <property type="nucleotide sequence ID" value="NZ_CP003923.1"/>
</dbReference>
<dbReference type="HOGENOM" id="CLU_2080032_0_0_9"/>
<name>A0A060LW23_9BACI</name>
<reference evidence="1 2" key="1">
    <citation type="journal article" date="2014" name="Gene">
        <title>A comparative genomic analysis of the alkalitolerant soil bacterium Bacillus lehensis G1.</title>
        <authorList>
            <person name="Noor Y.M."/>
            <person name="Samsulrizal N.H."/>
            <person name="Jema'on N.A."/>
            <person name="Low K.O."/>
            <person name="Ramli A.N."/>
            <person name="Alias N.I."/>
            <person name="Damis S.I."/>
            <person name="Fuzi S.F."/>
            <person name="Isa M.N."/>
            <person name="Murad A.M."/>
            <person name="Raih M.F."/>
            <person name="Bakar F.D."/>
            <person name="Najimudin N."/>
            <person name="Mahadi N.M."/>
            <person name="Illias R.M."/>
        </authorList>
    </citation>
    <scope>NUCLEOTIDE SEQUENCE [LARGE SCALE GENOMIC DNA]</scope>
    <source>
        <strain evidence="1 2">G1</strain>
    </source>
</reference>
<evidence type="ECO:0000313" key="2">
    <source>
        <dbReference type="Proteomes" id="UP000027142"/>
    </source>
</evidence>
<keyword evidence="2" id="KW-1185">Reference proteome</keyword>
<accession>A0A060LW23</accession>
<dbReference type="PATRIC" id="fig|1246626.3.peg.2878"/>
<proteinExistence type="predicted"/>
<sequence length="117" mass="12898">MTLKLLVTVLITSGRQEERSEDQLTEVLIGCSNKAIHAVGSYLFCLVTFDAGNYHPLSKFEGGGDIMMKIKVIRAGSTGTLETSTNNFLEEIGDKFVDFKISPKDDAVYGVILYKED</sequence>
<dbReference type="EMBL" id="CP003923">
    <property type="protein sequence ID" value="AIC95456.1"/>
    <property type="molecule type" value="Genomic_DNA"/>
</dbReference>
<dbReference type="Proteomes" id="UP000027142">
    <property type="component" value="Chromosome"/>
</dbReference>
<dbReference type="AlphaFoldDB" id="A0A060LW23"/>
<organism evidence="1 2">
    <name type="scientific">Shouchella lehensis G1</name>
    <dbReference type="NCBI Taxonomy" id="1246626"/>
    <lineage>
        <taxon>Bacteria</taxon>
        <taxon>Bacillati</taxon>
        <taxon>Bacillota</taxon>
        <taxon>Bacilli</taxon>
        <taxon>Bacillales</taxon>
        <taxon>Bacillaceae</taxon>
        <taxon>Shouchella</taxon>
    </lineage>
</organism>
<evidence type="ECO:0000313" key="1">
    <source>
        <dbReference type="EMBL" id="AIC95456.1"/>
    </source>
</evidence>
<protein>
    <submittedName>
        <fullName evidence="1">Uncharacterized protein</fullName>
    </submittedName>
</protein>